<gene>
    <name evidence="1" type="ORF">M0R45_007290</name>
</gene>
<dbReference type="Proteomes" id="UP001457282">
    <property type="component" value="Unassembled WGS sequence"/>
</dbReference>
<reference evidence="1 2" key="1">
    <citation type="journal article" date="2023" name="G3 (Bethesda)">
        <title>A chromosome-length genome assembly and annotation of blackberry (Rubus argutus, cv. 'Hillquist').</title>
        <authorList>
            <person name="Bruna T."/>
            <person name="Aryal R."/>
            <person name="Dudchenko O."/>
            <person name="Sargent D.J."/>
            <person name="Mead D."/>
            <person name="Buti M."/>
            <person name="Cavallini A."/>
            <person name="Hytonen T."/>
            <person name="Andres J."/>
            <person name="Pham M."/>
            <person name="Weisz D."/>
            <person name="Mascagni F."/>
            <person name="Usai G."/>
            <person name="Natali L."/>
            <person name="Bassil N."/>
            <person name="Fernandez G.E."/>
            <person name="Lomsadze A."/>
            <person name="Armour M."/>
            <person name="Olukolu B."/>
            <person name="Poorten T."/>
            <person name="Britton C."/>
            <person name="Davik J."/>
            <person name="Ashrafi H."/>
            <person name="Aiden E.L."/>
            <person name="Borodovsky M."/>
            <person name="Worthington M."/>
        </authorList>
    </citation>
    <scope>NUCLEOTIDE SEQUENCE [LARGE SCALE GENOMIC DNA]</scope>
    <source>
        <strain evidence="1">PI 553951</strain>
    </source>
</reference>
<comment type="caution">
    <text evidence="1">The sequence shown here is derived from an EMBL/GenBank/DDBJ whole genome shotgun (WGS) entry which is preliminary data.</text>
</comment>
<keyword evidence="2" id="KW-1185">Reference proteome</keyword>
<name>A0AAW1XY12_RUBAR</name>
<accession>A0AAW1XY12</accession>
<protein>
    <submittedName>
        <fullName evidence="1">Uncharacterized protein</fullName>
    </submittedName>
</protein>
<proteinExistence type="predicted"/>
<evidence type="ECO:0000313" key="2">
    <source>
        <dbReference type="Proteomes" id="UP001457282"/>
    </source>
</evidence>
<dbReference type="EMBL" id="JBEDUW010000002">
    <property type="protein sequence ID" value="KAK9941588.1"/>
    <property type="molecule type" value="Genomic_DNA"/>
</dbReference>
<evidence type="ECO:0000313" key="1">
    <source>
        <dbReference type="EMBL" id="KAK9941588.1"/>
    </source>
</evidence>
<sequence length="137" mass="16116">MEFDVQHDSSENFQIIERRKAIVLHPDGHHDHVNCARSFCACWVSSLHHSDIDVGLLPCLLNWKSVYIQYYLANKLIESQFRELILKWVPPPLETLNTEFSDQQWLYDRGPLLRIDINKKTSAARSDHLCYPYTTLF</sequence>
<dbReference type="AlphaFoldDB" id="A0AAW1XY12"/>
<organism evidence="1 2">
    <name type="scientific">Rubus argutus</name>
    <name type="common">Southern blackberry</name>
    <dbReference type="NCBI Taxonomy" id="59490"/>
    <lineage>
        <taxon>Eukaryota</taxon>
        <taxon>Viridiplantae</taxon>
        <taxon>Streptophyta</taxon>
        <taxon>Embryophyta</taxon>
        <taxon>Tracheophyta</taxon>
        <taxon>Spermatophyta</taxon>
        <taxon>Magnoliopsida</taxon>
        <taxon>eudicotyledons</taxon>
        <taxon>Gunneridae</taxon>
        <taxon>Pentapetalae</taxon>
        <taxon>rosids</taxon>
        <taxon>fabids</taxon>
        <taxon>Rosales</taxon>
        <taxon>Rosaceae</taxon>
        <taxon>Rosoideae</taxon>
        <taxon>Rosoideae incertae sedis</taxon>
        <taxon>Rubus</taxon>
    </lineage>
</organism>